<dbReference type="GO" id="GO:0016042">
    <property type="term" value="P:lipid catabolic process"/>
    <property type="evidence" value="ECO:0007669"/>
    <property type="project" value="UniProtKB-UniRule"/>
</dbReference>
<evidence type="ECO:0000259" key="5">
    <source>
        <dbReference type="PROSITE" id="PS51635"/>
    </source>
</evidence>
<feature type="domain" description="PNPLA" evidence="5">
    <location>
        <begin position="57"/>
        <end position="248"/>
    </location>
</feature>
<feature type="short sequence motif" description="DGA/G" evidence="4">
    <location>
        <begin position="235"/>
        <end position="237"/>
    </location>
</feature>
<dbReference type="InterPro" id="IPR016035">
    <property type="entry name" value="Acyl_Trfase/lysoPLipase"/>
</dbReference>
<dbReference type="Proteomes" id="UP000265926">
    <property type="component" value="Unassembled WGS sequence"/>
</dbReference>
<dbReference type="Pfam" id="PF19143">
    <property type="entry name" value="Omp85_2"/>
    <property type="match status" value="1"/>
</dbReference>
<dbReference type="CDD" id="cd07205">
    <property type="entry name" value="Pat_PNPLA6_PNPLA7_NTE1_like"/>
    <property type="match status" value="1"/>
</dbReference>
<dbReference type="Pfam" id="PF01734">
    <property type="entry name" value="Patatin"/>
    <property type="match status" value="1"/>
</dbReference>
<dbReference type="Gene3D" id="2.40.160.50">
    <property type="entry name" value="membrane protein fhac: a member of the omp85/tpsb transporter family"/>
    <property type="match status" value="1"/>
</dbReference>
<comment type="caution">
    <text evidence="6">The sequence shown here is derived from an EMBL/GenBank/DDBJ whole genome shotgun (WGS) entry which is preliminary data.</text>
</comment>
<evidence type="ECO:0000256" key="4">
    <source>
        <dbReference type="PROSITE-ProRule" id="PRU01161"/>
    </source>
</evidence>
<keyword evidence="2 4" id="KW-0442">Lipid degradation</keyword>
<dbReference type="PROSITE" id="PS51635">
    <property type="entry name" value="PNPLA"/>
    <property type="match status" value="1"/>
</dbReference>
<evidence type="ECO:0000256" key="3">
    <source>
        <dbReference type="ARBA" id="ARBA00023098"/>
    </source>
</evidence>
<sequence>MNVLLLLQSFILNNTTEMQFRKSIILLFLLLAFLSKQTLSNTPTDQKNDPDRPKIALVLSGGGAKGFSHIGILKMLEKEGIPIDIIVGTSMGNLIGGFYSIGYTAGEIEAIVKKLDWEEVLSDNVQREYLSHNDKMLKQRYLLSLPFSDVKSIGLPQGIIKGQNVLNIFCGLAGNLPPHTDFHQLPISFASVAGDMETGDAVVMKDGFFPTALFASMAIPGVFQPVKRDGLLLVDGGLINNFPVDVAKEMGADIVIGVDIRSDYLPQEKLKSMDEIFGQIVGFMDKEKNAANSSLCDILIRPDISGYSTGSFSREAADTLIIRGEKAALRHMSEIREIKDKYKLQPPVYSREYVVSGKWQITDVRIHGDYHFDKTFLKSLLNLEIPGKYSAEEIKDAIDRLYGHGGFDLAYYYLTNNTAGKTLNLNVVPQKEYAQRVGFKANTVDAAALLLNFTKRNYEKTFSFLSASAEISANPGVTFTAEANRLNFPTLGFELNAKYQNYHIFDSGDKLYNADLFFSSLKTYTYKSFFRHLNVGFGGQLEYFNGDIFSQNTTTISELKTEMVLGNLYSQVSFDNLDNFYFPNHGTRLELEFSLYSDFKNNGNITSALLFNMNKVIPLSPRTVLLFNLHSRTLFDPDFPLVKTTFVGGEPYSQYFNYHMPFIGLSPVTISGRVTNIGFLGLRLQVAKLQYLTFQYNLMVQGNDWREPDDFSTVGGAGVKYSINTLIGPLDVGMGYSEKNKKPTFTGSLGFWF</sequence>
<keyword evidence="1 4" id="KW-0378">Hydrolase</keyword>
<organism evidence="6 7">
    <name type="scientific">Maribellus luteus</name>
    <dbReference type="NCBI Taxonomy" id="2305463"/>
    <lineage>
        <taxon>Bacteria</taxon>
        <taxon>Pseudomonadati</taxon>
        <taxon>Bacteroidota</taxon>
        <taxon>Bacteroidia</taxon>
        <taxon>Marinilabiliales</taxon>
        <taxon>Prolixibacteraceae</taxon>
        <taxon>Maribellus</taxon>
    </lineage>
</organism>
<feature type="short sequence motif" description="GXSXG" evidence="4">
    <location>
        <begin position="88"/>
        <end position="92"/>
    </location>
</feature>
<evidence type="ECO:0000256" key="2">
    <source>
        <dbReference type="ARBA" id="ARBA00022963"/>
    </source>
</evidence>
<keyword evidence="3 4" id="KW-0443">Lipid metabolism</keyword>
<reference evidence="6 7" key="1">
    <citation type="submission" date="2018-08" db="EMBL/GenBank/DDBJ databases">
        <title>Pallidiluteibacterium maritimus gen. nov., sp. nov., isolated from coastal sediment.</title>
        <authorList>
            <person name="Zhou L.Y."/>
        </authorList>
    </citation>
    <scope>NUCLEOTIDE SEQUENCE [LARGE SCALE GENOMIC DNA]</scope>
    <source>
        <strain evidence="6 7">XSD2</strain>
    </source>
</reference>
<feature type="active site" description="Proton acceptor" evidence="4">
    <location>
        <position position="235"/>
    </location>
</feature>
<keyword evidence="7" id="KW-1185">Reference proteome</keyword>
<evidence type="ECO:0000313" key="7">
    <source>
        <dbReference type="Proteomes" id="UP000265926"/>
    </source>
</evidence>
<dbReference type="PANTHER" id="PTHR14226:SF76">
    <property type="entry name" value="NTE FAMILY PROTEIN RSSA"/>
    <property type="match status" value="1"/>
</dbReference>
<dbReference type="Gene3D" id="3.40.1090.10">
    <property type="entry name" value="Cytosolic phospholipase A2 catalytic domain"/>
    <property type="match status" value="2"/>
</dbReference>
<dbReference type="InterPro" id="IPR002641">
    <property type="entry name" value="PNPLA_dom"/>
</dbReference>
<accession>A0A399T064</accession>
<dbReference type="GO" id="GO:0016787">
    <property type="term" value="F:hydrolase activity"/>
    <property type="evidence" value="ECO:0007669"/>
    <property type="project" value="UniProtKB-UniRule"/>
</dbReference>
<dbReference type="InterPro" id="IPR050301">
    <property type="entry name" value="NTE"/>
</dbReference>
<protein>
    <recommendedName>
        <fullName evidence="5">PNPLA domain-containing protein</fullName>
    </recommendedName>
</protein>
<evidence type="ECO:0000256" key="1">
    <source>
        <dbReference type="ARBA" id="ARBA00022801"/>
    </source>
</evidence>
<dbReference type="SUPFAM" id="SSF52151">
    <property type="entry name" value="FabD/lysophospholipase-like"/>
    <property type="match status" value="1"/>
</dbReference>
<dbReference type="EMBL" id="QWGR01000005">
    <property type="protein sequence ID" value="RIJ48369.1"/>
    <property type="molecule type" value="Genomic_DNA"/>
</dbReference>
<dbReference type="InterPro" id="IPR043864">
    <property type="entry name" value="Omp85-like_dom"/>
</dbReference>
<feature type="active site" description="Nucleophile" evidence="4">
    <location>
        <position position="90"/>
    </location>
</feature>
<feature type="short sequence motif" description="GXGXXG" evidence="4">
    <location>
        <begin position="61"/>
        <end position="66"/>
    </location>
</feature>
<gene>
    <name evidence="6" type="ORF">D1614_11630</name>
</gene>
<dbReference type="AlphaFoldDB" id="A0A399T064"/>
<evidence type="ECO:0000313" key="6">
    <source>
        <dbReference type="EMBL" id="RIJ48369.1"/>
    </source>
</evidence>
<proteinExistence type="predicted"/>
<name>A0A399T064_9BACT</name>
<dbReference type="PANTHER" id="PTHR14226">
    <property type="entry name" value="NEUROPATHY TARGET ESTERASE/SWISS CHEESE D.MELANOGASTER"/>
    <property type="match status" value="1"/>
</dbReference>